<dbReference type="Proteomes" id="UP000679388">
    <property type="component" value="Chromosome"/>
</dbReference>
<keyword evidence="9 13" id="KW-0067">ATP-binding</keyword>
<dbReference type="Gene3D" id="3.40.50.20">
    <property type="match status" value="1"/>
</dbReference>
<dbReference type="Gene3D" id="3.30.1490.20">
    <property type="entry name" value="ATP-grasp fold, A domain"/>
    <property type="match status" value="1"/>
</dbReference>
<comment type="pathway">
    <text evidence="3">Lipid metabolism; malonyl-CoA biosynthesis; malonyl-CoA from acetyl-CoA: step 1/1.</text>
</comment>
<evidence type="ECO:0000256" key="1">
    <source>
        <dbReference type="ARBA" id="ARBA00001953"/>
    </source>
</evidence>
<evidence type="ECO:0000256" key="8">
    <source>
        <dbReference type="ARBA" id="ARBA00022741"/>
    </source>
</evidence>
<dbReference type="SMART" id="SM00878">
    <property type="entry name" value="Biotin_carb_C"/>
    <property type="match status" value="1"/>
</dbReference>
<dbReference type="InterPro" id="IPR011054">
    <property type="entry name" value="Rudment_hybrid_motif"/>
</dbReference>
<evidence type="ECO:0000256" key="2">
    <source>
        <dbReference type="ARBA" id="ARBA00003761"/>
    </source>
</evidence>
<evidence type="ECO:0000313" key="18">
    <source>
        <dbReference type="Proteomes" id="UP000679388"/>
    </source>
</evidence>
<dbReference type="GeneID" id="70092169"/>
<dbReference type="PANTHER" id="PTHR48095:SF2">
    <property type="entry name" value="BIOTIN CARBOXYLASE, CHLOROPLASTIC"/>
    <property type="match status" value="1"/>
</dbReference>
<comment type="subunit">
    <text evidence="4">Acetyl-CoA carboxylase is a heterohexamer of biotin carboxyl carrier protein, biotin carboxylase and the two subunits of carboxyl transferase in a 2:2 complex.</text>
</comment>
<dbReference type="CDD" id="cd06850">
    <property type="entry name" value="biotinyl_domain"/>
    <property type="match status" value="1"/>
</dbReference>
<evidence type="ECO:0000256" key="9">
    <source>
        <dbReference type="ARBA" id="ARBA00022840"/>
    </source>
</evidence>
<dbReference type="Pfam" id="PF00289">
    <property type="entry name" value="Biotin_carb_N"/>
    <property type="match status" value="1"/>
</dbReference>
<protein>
    <recommendedName>
        <fullName evidence="6">Biotin carboxylase</fullName>
        <ecNumber evidence="5">6.3.4.14</ecNumber>
    </recommendedName>
    <alternativeName>
        <fullName evidence="11">Acetyl-coenzyme A carboxylase biotin carboxylase subunit A</fullName>
    </alternativeName>
</protein>
<comment type="cofactor">
    <cofactor evidence="1">
        <name>biotin</name>
        <dbReference type="ChEBI" id="CHEBI:57586"/>
    </cofactor>
</comment>
<dbReference type="InterPro" id="IPR011761">
    <property type="entry name" value="ATP-grasp"/>
</dbReference>
<gene>
    <name evidence="17" type="ORF">H2677_06575</name>
</gene>
<dbReference type="EMBL" id="CP059558">
    <property type="protein sequence ID" value="QUY37818.1"/>
    <property type="molecule type" value="Genomic_DNA"/>
</dbReference>
<evidence type="ECO:0000313" key="17">
    <source>
        <dbReference type="EMBL" id="QUY37818.1"/>
    </source>
</evidence>
<dbReference type="Pfam" id="PF02785">
    <property type="entry name" value="Biotin_carb_C"/>
    <property type="match status" value="1"/>
</dbReference>
<feature type="domain" description="Lipoyl-binding" evidence="14">
    <location>
        <begin position="499"/>
        <end position="578"/>
    </location>
</feature>
<dbReference type="PROSITE" id="PS00188">
    <property type="entry name" value="BIOTIN"/>
    <property type="match status" value="1"/>
</dbReference>
<dbReference type="PANTHER" id="PTHR48095">
    <property type="entry name" value="PYRUVATE CARBOXYLASE SUBUNIT A"/>
    <property type="match status" value="1"/>
</dbReference>
<evidence type="ECO:0000256" key="4">
    <source>
        <dbReference type="ARBA" id="ARBA00011750"/>
    </source>
</evidence>
<dbReference type="AlphaFoldDB" id="A0AAX1MJN4"/>
<dbReference type="Pfam" id="PF02786">
    <property type="entry name" value="CPSase_L_D2"/>
    <property type="match status" value="1"/>
</dbReference>
<dbReference type="PROSITE" id="PS50979">
    <property type="entry name" value="BC"/>
    <property type="match status" value="1"/>
</dbReference>
<sequence>MYNTHKLLIANRGEIAVRLIQACKDLAIRSVAIYADDDMASLHVKMADEAWALSGLTAKETYIDINKILAIAKKAQVTMIHPGYGFLSERADFAQAVLDAGLIWVGPPPKAIQQLGDKIQARKIAQSVGAPLVQGTAQPLQSAEEALKFAKQYGLPIAIKAAYGGGGRGLKVAWELEEVASLYESAVREATAAFGRGECYVEQYLDKPRHIEAQILADQLGHIVVVGTRDCSLQRRNQKLVEEAPAPFISDEIYQQIVSSSIKLCRAVDYVGAGTVEYLLSQQNSKLSFLEVNTRLQVEHPVSEQTSGLDIVVEQIKIALGEPLSIQATPKAQTHAIEFRINAEDPARGFIPSFGQISKFMAPSGIGIRLDTGVMQGSEVSCHFDSLLAKLIVTGPTREIAIQRAKRALAAFEIEGIATVLSFHKAVLQHPDFVDEFKVHTRWIEQDFSHEYEVQQRSMIQDDHQFARFMIEIDGKLQQIGLPKEFLNFQSVQQHVKPIEEVKVFDEKSLLAPISGVITAWKVEDNQMVEKGDVVAVMEAMKMEVQVIAHRSGEIKQLAQIHQNYSNDEKIAEIHHPA</sequence>
<dbReference type="RefSeq" id="WP_212639432.1">
    <property type="nucleotide sequence ID" value="NZ_CP059558.1"/>
</dbReference>
<evidence type="ECO:0000259" key="14">
    <source>
        <dbReference type="PROSITE" id="PS50968"/>
    </source>
</evidence>
<dbReference type="Gene3D" id="2.40.50.100">
    <property type="match status" value="1"/>
</dbReference>
<reference evidence="17" key="1">
    <citation type="submission" date="2020-07" db="EMBL/GenBank/DDBJ databases">
        <title>Acinetobacter junii strain YR7 chromosome and plasmid pNDM-YR7.</title>
        <authorList>
            <person name="Tang B."/>
        </authorList>
    </citation>
    <scope>NUCLEOTIDE SEQUENCE</scope>
    <source>
        <strain evidence="17">YR7</strain>
    </source>
</reference>
<dbReference type="SUPFAM" id="SSF56059">
    <property type="entry name" value="Glutathione synthetase ATP-binding domain-like"/>
    <property type="match status" value="1"/>
</dbReference>
<dbReference type="GO" id="GO:0005524">
    <property type="term" value="F:ATP binding"/>
    <property type="evidence" value="ECO:0007669"/>
    <property type="project" value="UniProtKB-UniRule"/>
</dbReference>
<evidence type="ECO:0000256" key="6">
    <source>
        <dbReference type="ARBA" id="ARBA00017242"/>
    </source>
</evidence>
<evidence type="ECO:0000259" key="16">
    <source>
        <dbReference type="PROSITE" id="PS50979"/>
    </source>
</evidence>
<dbReference type="InterPro" id="IPR016185">
    <property type="entry name" value="PreATP-grasp_dom_sf"/>
</dbReference>
<feature type="domain" description="Biotin carboxylation" evidence="16">
    <location>
        <begin position="3"/>
        <end position="449"/>
    </location>
</feature>
<dbReference type="InterPro" id="IPR005481">
    <property type="entry name" value="BC-like_N"/>
</dbReference>
<accession>A0AAX1MJN4</accession>
<dbReference type="InterPro" id="IPR001882">
    <property type="entry name" value="Biotin_BS"/>
</dbReference>
<evidence type="ECO:0000256" key="10">
    <source>
        <dbReference type="ARBA" id="ARBA00023267"/>
    </source>
</evidence>
<dbReference type="SUPFAM" id="SSF51246">
    <property type="entry name" value="Rudiment single hybrid motif"/>
    <property type="match status" value="1"/>
</dbReference>
<evidence type="ECO:0000256" key="13">
    <source>
        <dbReference type="PROSITE-ProRule" id="PRU00409"/>
    </source>
</evidence>
<comment type="function">
    <text evidence="2">This protein is a component of the acetyl coenzyme A carboxylase complex; first, biotin carboxylase catalyzes the carboxylation of the carrier protein and then the transcarboxylase transfers the carboxyl group to form malonyl-CoA.</text>
</comment>
<evidence type="ECO:0000256" key="12">
    <source>
        <dbReference type="ARBA" id="ARBA00048600"/>
    </source>
</evidence>
<dbReference type="FunFam" id="3.40.50.20:FF:000010">
    <property type="entry name" value="Propionyl-CoA carboxylase subunit alpha"/>
    <property type="match status" value="1"/>
</dbReference>
<dbReference type="InterPro" id="IPR011053">
    <property type="entry name" value="Single_hybrid_motif"/>
</dbReference>
<proteinExistence type="predicted"/>
<dbReference type="InterPro" id="IPR051602">
    <property type="entry name" value="ACC_Biotin_Carboxylase"/>
</dbReference>
<dbReference type="SUPFAM" id="SSF52440">
    <property type="entry name" value="PreATP-grasp domain"/>
    <property type="match status" value="1"/>
</dbReference>
<dbReference type="InterPro" id="IPR013815">
    <property type="entry name" value="ATP_grasp_subdomain_1"/>
</dbReference>
<evidence type="ECO:0000259" key="15">
    <source>
        <dbReference type="PROSITE" id="PS50975"/>
    </source>
</evidence>
<dbReference type="SUPFAM" id="SSF51230">
    <property type="entry name" value="Single hybrid motif"/>
    <property type="match status" value="1"/>
</dbReference>
<dbReference type="InterPro" id="IPR005482">
    <property type="entry name" value="Biotin_COase_C"/>
</dbReference>
<dbReference type="PROSITE" id="PS00867">
    <property type="entry name" value="CPSASE_2"/>
    <property type="match status" value="1"/>
</dbReference>
<dbReference type="InterPro" id="IPR000089">
    <property type="entry name" value="Biotin_lipoyl"/>
</dbReference>
<evidence type="ECO:0000256" key="5">
    <source>
        <dbReference type="ARBA" id="ARBA00013263"/>
    </source>
</evidence>
<organism evidence="17 18">
    <name type="scientific">Acinetobacter junii</name>
    <dbReference type="NCBI Taxonomy" id="40215"/>
    <lineage>
        <taxon>Bacteria</taxon>
        <taxon>Pseudomonadati</taxon>
        <taxon>Pseudomonadota</taxon>
        <taxon>Gammaproteobacteria</taxon>
        <taxon>Moraxellales</taxon>
        <taxon>Moraxellaceae</taxon>
        <taxon>Acinetobacter</taxon>
    </lineage>
</organism>
<evidence type="ECO:0000256" key="3">
    <source>
        <dbReference type="ARBA" id="ARBA00004956"/>
    </source>
</evidence>
<evidence type="ECO:0000256" key="11">
    <source>
        <dbReference type="ARBA" id="ARBA00033786"/>
    </source>
</evidence>
<keyword evidence="7" id="KW-0436">Ligase</keyword>
<dbReference type="Gene3D" id="3.30.470.20">
    <property type="entry name" value="ATP-grasp fold, B domain"/>
    <property type="match status" value="1"/>
</dbReference>
<keyword evidence="10" id="KW-0092">Biotin</keyword>
<feature type="domain" description="ATP-grasp" evidence="15">
    <location>
        <begin position="122"/>
        <end position="320"/>
    </location>
</feature>
<dbReference type="GO" id="GO:0046872">
    <property type="term" value="F:metal ion binding"/>
    <property type="evidence" value="ECO:0007669"/>
    <property type="project" value="InterPro"/>
</dbReference>
<comment type="catalytic activity">
    <reaction evidence="12">
        <text>N(6)-biotinyl-L-lysyl-[protein] + hydrogencarbonate + ATP = N(6)-carboxybiotinyl-L-lysyl-[protein] + ADP + phosphate + H(+)</text>
        <dbReference type="Rhea" id="RHEA:13501"/>
        <dbReference type="Rhea" id="RHEA-COMP:10505"/>
        <dbReference type="Rhea" id="RHEA-COMP:10506"/>
        <dbReference type="ChEBI" id="CHEBI:15378"/>
        <dbReference type="ChEBI" id="CHEBI:17544"/>
        <dbReference type="ChEBI" id="CHEBI:30616"/>
        <dbReference type="ChEBI" id="CHEBI:43474"/>
        <dbReference type="ChEBI" id="CHEBI:83144"/>
        <dbReference type="ChEBI" id="CHEBI:83145"/>
        <dbReference type="ChEBI" id="CHEBI:456216"/>
        <dbReference type="EC" id="6.3.4.14"/>
    </reaction>
</comment>
<dbReference type="PROSITE" id="PS50975">
    <property type="entry name" value="ATP_GRASP"/>
    <property type="match status" value="1"/>
</dbReference>
<evidence type="ECO:0000256" key="7">
    <source>
        <dbReference type="ARBA" id="ARBA00022598"/>
    </source>
</evidence>
<dbReference type="PROSITE" id="PS50968">
    <property type="entry name" value="BIOTINYL_LIPOYL"/>
    <property type="match status" value="1"/>
</dbReference>
<dbReference type="Pfam" id="PF00364">
    <property type="entry name" value="Biotin_lipoyl"/>
    <property type="match status" value="1"/>
</dbReference>
<dbReference type="FunFam" id="3.30.1490.20:FF:000003">
    <property type="entry name" value="acetyl-CoA carboxylase isoform X1"/>
    <property type="match status" value="1"/>
</dbReference>
<name>A0AAX1MJN4_ACIJU</name>
<dbReference type="GO" id="GO:0004075">
    <property type="term" value="F:biotin carboxylase activity"/>
    <property type="evidence" value="ECO:0007669"/>
    <property type="project" value="UniProtKB-EC"/>
</dbReference>
<keyword evidence="8 13" id="KW-0547">Nucleotide-binding</keyword>
<dbReference type="InterPro" id="IPR011764">
    <property type="entry name" value="Biotin_carboxylation_dom"/>
</dbReference>
<dbReference type="InterPro" id="IPR005479">
    <property type="entry name" value="CPAse_ATP-bd"/>
</dbReference>
<dbReference type="EC" id="6.3.4.14" evidence="5"/>